<proteinExistence type="predicted"/>
<feature type="region of interest" description="Disordered" evidence="1">
    <location>
        <begin position="1"/>
        <end position="40"/>
    </location>
</feature>
<organism evidence="3 4">
    <name type="scientific">Schumannella soli</name>
    <dbReference type="NCBI Taxonomy" id="2590779"/>
    <lineage>
        <taxon>Bacteria</taxon>
        <taxon>Bacillati</taxon>
        <taxon>Actinomycetota</taxon>
        <taxon>Actinomycetes</taxon>
        <taxon>Micrococcales</taxon>
        <taxon>Microbacteriaceae</taxon>
        <taxon>Schumannella</taxon>
    </lineage>
</organism>
<evidence type="ECO:0000313" key="3">
    <source>
        <dbReference type="EMBL" id="TPW77917.1"/>
    </source>
</evidence>
<dbReference type="Pfam" id="PF08021">
    <property type="entry name" value="FAD_binding_9"/>
    <property type="match status" value="1"/>
</dbReference>
<dbReference type="PROSITE" id="PS51384">
    <property type="entry name" value="FAD_FR"/>
    <property type="match status" value="1"/>
</dbReference>
<reference evidence="3 4" key="1">
    <citation type="submission" date="2019-06" db="EMBL/GenBank/DDBJ databases">
        <authorList>
            <person name="Li F."/>
        </authorList>
    </citation>
    <scope>NUCLEOTIDE SEQUENCE [LARGE SCALE GENOMIC DNA]</scope>
    <source>
        <strain evidence="3 4">10F1D-1</strain>
    </source>
</reference>
<comment type="caution">
    <text evidence="3">The sequence shown here is derived from an EMBL/GenBank/DDBJ whole genome shotgun (WGS) entry which is preliminary data.</text>
</comment>
<sequence>MSSTTPPPSTPAVDSAAAQSGAASSAPARPRGSQHALTVTSSERLSPHLVRLRFGGEGVAAWIAAADPARLGATDTYAKLLFAKPELALEPPYDLEVLRESLPLEDLPVRRTYTIREVDAATSTLAIDFVVHGDEGVAGPWALGAQPGDLLSASTPGGAFTPSADAALPRLYLGDDSAIPAIAAALEALPADARGTAIIEVESAAEQLPLAHPDGVELIWLHRASETDAAVATAGEPLVAAARALPAPTGPVEVFAHGERGAMKELRRLINGEWGVDRALLSLSAYWALGRAEDAFQAEKREPIGQIFDA</sequence>
<dbReference type="Gene3D" id="3.40.50.80">
    <property type="entry name" value="Nucleotide-binding domain of ferredoxin-NADP reductase (FNR) module"/>
    <property type="match status" value="1"/>
</dbReference>
<dbReference type="AlphaFoldDB" id="A0A506Y9Y9"/>
<accession>A0A506Y9Y9</accession>
<feature type="compositionally biased region" description="Pro residues" evidence="1">
    <location>
        <begin position="1"/>
        <end position="10"/>
    </location>
</feature>
<gene>
    <name evidence="3" type="ORF">FJ657_04550</name>
</gene>
<dbReference type="PANTHER" id="PTHR30157:SF0">
    <property type="entry name" value="NADPH-DEPENDENT FERRIC-CHELATE REDUCTASE"/>
    <property type="match status" value="1"/>
</dbReference>
<dbReference type="SUPFAM" id="SSF63380">
    <property type="entry name" value="Riboflavin synthase domain-like"/>
    <property type="match status" value="1"/>
</dbReference>
<keyword evidence="4" id="KW-1185">Reference proteome</keyword>
<evidence type="ECO:0000256" key="1">
    <source>
        <dbReference type="SAM" id="MobiDB-lite"/>
    </source>
</evidence>
<dbReference type="OrthoDB" id="9814826at2"/>
<feature type="compositionally biased region" description="Low complexity" evidence="1">
    <location>
        <begin position="11"/>
        <end position="34"/>
    </location>
</feature>
<dbReference type="InterPro" id="IPR039261">
    <property type="entry name" value="FNR_nucleotide-bd"/>
</dbReference>
<dbReference type="InterPro" id="IPR013113">
    <property type="entry name" value="SIP_FAD-bd"/>
</dbReference>
<dbReference type="InterPro" id="IPR039374">
    <property type="entry name" value="SIP_fam"/>
</dbReference>
<dbReference type="Proteomes" id="UP000316252">
    <property type="component" value="Unassembled WGS sequence"/>
</dbReference>
<evidence type="ECO:0000259" key="2">
    <source>
        <dbReference type="PROSITE" id="PS51384"/>
    </source>
</evidence>
<dbReference type="RefSeq" id="WP_141162442.1">
    <property type="nucleotide sequence ID" value="NZ_VHQG01000001.1"/>
</dbReference>
<dbReference type="EMBL" id="VHQG01000001">
    <property type="protein sequence ID" value="TPW77917.1"/>
    <property type="molecule type" value="Genomic_DNA"/>
</dbReference>
<dbReference type="GO" id="GO:0016491">
    <property type="term" value="F:oxidoreductase activity"/>
    <property type="evidence" value="ECO:0007669"/>
    <property type="project" value="InterPro"/>
</dbReference>
<dbReference type="Gene3D" id="2.40.30.10">
    <property type="entry name" value="Translation factors"/>
    <property type="match status" value="1"/>
</dbReference>
<dbReference type="PANTHER" id="PTHR30157">
    <property type="entry name" value="FERRIC REDUCTASE, NADPH-DEPENDENT"/>
    <property type="match status" value="1"/>
</dbReference>
<protein>
    <submittedName>
        <fullName evidence="3">Siderophore-interacting protein</fullName>
    </submittedName>
</protein>
<name>A0A506Y9Y9_9MICO</name>
<dbReference type="Pfam" id="PF04954">
    <property type="entry name" value="SIP"/>
    <property type="match status" value="1"/>
</dbReference>
<dbReference type="InterPro" id="IPR017938">
    <property type="entry name" value="Riboflavin_synthase-like_b-brl"/>
</dbReference>
<dbReference type="CDD" id="cd06193">
    <property type="entry name" value="siderophore_interacting"/>
    <property type="match status" value="1"/>
</dbReference>
<feature type="domain" description="FAD-binding FR-type" evidence="2">
    <location>
        <begin position="32"/>
        <end position="163"/>
    </location>
</feature>
<dbReference type="InterPro" id="IPR017927">
    <property type="entry name" value="FAD-bd_FR_type"/>
</dbReference>
<dbReference type="InterPro" id="IPR007037">
    <property type="entry name" value="SIP_rossman_dom"/>
</dbReference>
<evidence type="ECO:0000313" key="4">
    <source>
        <dbReference type="Proteomes" id="UP000316252"/>
    </source>
</evidence>